<sequence length="65" mass="6963">MRRNIASTCAPSVRSTDSGIARAATSARRGKPYAKKKPAATAQIASAASAMRQRRSRRSTRASTR</sequence>
<comment type="caution">
    <text evidence="2">The sequence shown here is derived from an EMBL/GenBank/DDBJ whole genome shotgun (WGS) entry which is preliminary data.</text>
</comment>
<feature type="compositionally biased region" description="Polar residues" evidence="1">
    <location>
        <begin position="1"/>
        <end position="18"/>
    </location>
</feature>
<feature type="compositionally biased region" description="Low complexity" evidence="1">
    <location>
        <begin position="39"/>
        <end position="51"/>
    </location>
</feature>
<dbReference type="EMBL" id="JAOVZO020000001">
    <property type="protein sequence ID" value="MDC8011109.1"/>
    <property type="molecule type" value="Genomic_DNA"/>
</dbReference>
<feature type="region of interest" description="Disordered" evidence="1">
    <location>
        <begin position="1"/>
        <end position="65"/>
    </location>
</feature>
<dbReference type="Proteomes" id="UP001139971">
    <property type="component" value="Unassembled WGS sequence"/>
</dbReference>
<evidence type="ECO:0000313" key="3">
    <source>
        <dbReference type="Proteomes" id="UP001139971"/>
    </source>
</evidence>
<dbReference type="AlphaFoldDB" id="A0A9X3YFP4"/>
<dbReference type="RefSeq" id="WP_263544594.1">
    <property type="nucleotide sequence ID" value="NZ_JAOVZO020000001.1"/>
</dbReference>
<keyword evidence="3" id="KW-1185">Reference proteome</keyword>
<reference evidence="2" key="1">
    <citation type="submission" date="2023-02" db="EMBL/GenBank/DDBJ databases">
        <title>Tahibacter soli sp. nov. isolated from soil.</title>
        <authorList>
            <person name="Baek J.H."/>
            <person name="Lee J.K."/>
            <person name="Choi D.G."/>
            <person name="Jeon C.O."/>
        </authorList>
    </citation>
    <scope>NUCLEOTIDE SEQUENCE</scope>
    <source>
        <strain evidence="2">BL</strain>
    </source>
</reference>
<accession>A0A9X3YFP4</accession>
<gene>
    <name evidence="2" type="ORF">OD750_000960</name>
</gene>
<evidence type="ECO:0000256" key="1">
    <source>
        <dbReference type="SAM" id="MobiDB-lite"/>
    </source>
</evidence>
<evidence type="ECO:0000313" key="2">
    <source>
        <dbReference type="EMBL" id="MDC8011109.1"/>
    </source>
</evidence>
<proteinExistence type="predicted"/>
<name>A0A9X3YFP4_9GAMM</name>
<protein>
    <submittedName>
        <fullName evidence="2">Uncharacterized protein</fullName>
    </submittedName>
</protein>
<feature type="compositionally biased region" description="Basic residues" evidence="1">
    <location>
        <begin position="52"/>
        <end position="65"/>
    </location>
</feature>
<feature type="compositionally biased region" description="Basic residues" evidence="1">
    <location>
        <begin position="28"/>
        <end position="38"/>
    </location>
</feature>
<organism evidence="2 3">
    <name type="scientific">Tahibacter soli</name>
    <dbReference type="NCBI Taxonomy" id="2983605"/>
    <lineage>
        <taxon>Bacteria</taxon>
        <taxon>Pseudomonadati</taxon>
        <taxon>Pseudomonadota</taxon>
        <taxon>Gammaproteobacteria</taxon>
        <taxon>Lysobacterales</taxon>
        <taxon>Rhodanobacteraceae</taxon>
        <taxon>Tahibacter</taxon>
    </lineage>
</organism>